<dbReference type="InterPro" id="IPR025164">
    <property type="entry name" value="Toastrack_DUF4097"/>
</dbReference>
<dbReference type="Proteomes" id="UP000578449">
    <property type="component" value="Unassembled WGS sequence"/>
</dbReference>
<protein>
    <recommendedName>
        <fullName evidence="2">DUF4097 domain-containing protein</fullName>
    </recommendedName>
</protein>
<proteinExistence type="predicted"/>
<gene>
    <name evidence="3" type="ORF">HNP84_002815</name>
</gene>
<accession>A0A840NW91</accession>
<dbReference type="RefSeq" id="WP_185050048.1">
    <property type="nucleotide sequence ID" value="NZ_BAABIX010000010.1"/>
</dbReference>
<reference evidence="3 4" key="1">
    <citation type="submission" date="2020-08" db="EMBL/GenBank/DDBJ databases">
        <title>Genomic Encyclopedia of Type Strains, Phase IV (KMG-IV): sequencing the most valuable type-strain genomes for metagenomic binning, comparative biology and taxonomic classification.</title>
        <authorList>
            <person name="Goeker M."/>
        </authorList>
    </citation>
    <scope>NUCLEOTIDE SEQUENCE [LARGE SCALE GENOMIC DNA]</scope>
    <source>
        <strain evidence="3 4">DSM 45615</strain>
    </source>
</reference>
<keyword evidence="4" id="KW-1185">Reference proteome</keyword>
<organism evidence="3 4">
    <name type="scientific">Thermocatellispora tengchongensis</name>
    <dbReference type="NCBI Taxonomy" id="1073253"/>
    <lineage>
        <taxon>Bacteria</taxon>
        <taxon>Bacillati</taxon>
        <taxon>Actinomycetota</taxon>
        <taxon>Actinomycetes</taxon>
        <taxon>Streptosporangiales</taxon>
        <taxon>Streptosporangiaceae</taxon>
        <taxon>Thermocatellispora</taxon>
    </lineage>
</organism>
<dbReference type="Pfam" id="PF13349">
    <property type="entry name" value="DUF4097"/>
    <property type="match status" value="1"/>
</dbReference>
<comment type="caution">
    <text evidence="3">The sequence shown here is derived from an EMBL/GenBank/DDBJ whole genome shotgun (WGS) entry which is preliminary data.</text>
</comment>
<dbReference type="PROSITE" id="PS51257">
    <property type="entry name" value="PROKAR_LIPOPROTEIN"/>
    <property type="match status" value="1"/>
</dbReference>
<evidence type="ECO:0000256" key="1">
    <source>
        <dbReference type="SAM" id="MobiDB-lite"/>
    </source>
</evidence>
<evidence type="ECO:0000313" key="3">
    <source>
        <dbReference type="EMBL" id="MBB5133094.1"/>
    </source>
</evidence>
<dbReference type="AlphaFoldDB" id="A0A840NW91"/>
<evidence type="ECO:0000259" key="2">
    <source>
        <dbReference type="Pfam" id="PF13349"/>
    </source>
</evidence>
<dbReference type="Gene3D" id="2.160.20.120">
    <property type="match status" value="1"/>
</dbReference>
<name>A0A840NW91_9ACTN</name>
<sequence>MKRLLLAGALLGSGVVVLTGCGLQNIGRPENQSVNSYDVANVTKLEVRSGAGDVVVNETGGTGVRVTETLHWRGDGKPETAHPVEGDQLTLSYDCPEKIGFHSCAVDYKVEVPKGVAVTVDTGSGEITLRQLTGPVTAKTGSGDIRAAGLGGKSAYAETGAGDIDLKFVTAPDDVTLESGAGDAVVRLPDGTYAVTTESGAGEGRTEVTDDDQSPRKIKVSTGAGDASVLKATS</sequence>
<evidence type="ECO:0000313" key="4">
    <source>
        <dbReference type="Proteomes" id="UP000578449"/>
    </source>
</evidence>
<dbReference type="EMBL" id="JACHGN010000005">
    <property type="protein sequence ID" value="MBB5133094.1"/>
    <property type="molecule type" value="Genomic_DNA"/>
</dbReference>
<feature type="region of interest" description="Disordered" evidence="1">
    <location>
        <begin position="195"/>
        <end position="234"/>
    </location>
</feature>
<feature type="domain" description="DUF4097" evidence="2">
    <location>
        <begin position="60"/>
        <end position="227"/>
    </location>
</feature>